<organism evidence="9 10">
    <name type="scientific">Chlamydomonas incerta</name>
    <dbReference type="NCBI Taxonomy" id="51695"/>
    <lineage>
        <taxon>Eukaryota</taxon>
        <taxon>Viridiplantae</taxon>
        <taxon>Chlorophyta</taxon>
        <taxon>core chlorophytes</taxon>
        <taxon>Chlorophyceae</taxon>
        <taxon>CS clade</taxon>
        <taxon>Chlamydomonadales</taxon>
        <taxon>Chlamydomonadaceae</taxon>
        <taxon>Chlamydomonas</taxon>
    </lineage>
</organism>
<feature type="compositionally biased region" description="Low complexity" evidence="7">
    <location>
        <begin position="439"/>
        <end position="456"/>
    </location>
</feature>
<feature type="transmembrane region" description="Helical" evidence="8">
    <location>
        <begin position="371"/>
        <end position="393"/>
    </location>
</feature>
<feature type="transmembrane region" description="Helical" evidence="8">
    <location>
        <begin position="167"/>
        <end position="184"/>
    </location>
</feature>
<keyword evidence="3" id="KW-0813">Transport</keyword>
<reference evidence="9" key="1">
    <citation type="journal article" date="2020" name="bioRxiv">
        <title>Comparative genomics of Chlamydomonas.</title>
        <authorList>
            <person name="Craig R.J."/>
            <person name="Hasan A.R."/>
            <person name="Ness R.W."/>
            <person name="Keightley P.D."/>
        </authorList>
    </citation>
    <scope>NUCLEOTIDE SEQUENCE</scope>
    <source>
        <strain evidence="9">SAG 7.73</strain>
    </source>
</reference>
<dbReference type="OrthoDB" id="416555at2759"/>
<feature type="transmembrane region" description="Helical" evidence="8">
    <location>
        <begin position="233"/>
        <end position="250"/>
    </location>
</feature>
<dbReference type="InterPro" id="IPR013936">
    <property type="entry name" value="CRT-like"/>
</dbReference>
<protein>
    <submittedName>
        <fullName evidence="9">Uncharacterized protein</fullName>
    </submittedName>
</protein>
<keyword evidence="5 8" id="KW-1133">Transmembrane helix</keyword>
<keyword evidence="10" id="KW-1185">Reference proteome</keyword>
<evidence type="ECO:0000313" key="9">
    <source>
        <dbReference type="EMBL" id="KAG2444719.1"/>
    </source>
</evidence>
<feature type="transmembrane region" description="Helical" evidence="8">
    <location>
        <begin position="344"/>
        <end position="364"/>
    </location>
</feature>
<sequence>MCNFREDYTSPSVQCRSSFYTPAIALASTCSRKRPSSPPYLFRPYPALPPASAPPLGPGLALDPRQALIGLVLLTGVGNRVLYKMALVPLRDHIFFLAQLQNLGYLAVYFTALAWRRRTGQVTTAMLDIDKRPLLAVGACEAAAQLLFMVGAAHIPGALLPVVNQTYLVWSLLFASLILGTRYSRLQLAGAGLVMLGVVCAAVQPGVVANLLGMGSGAAAAATAAHAAVDLRYVAVCVACFAFPAIANCIKEKVFSSAAQKLGRPLDIFVVNSFGSLAQAFFVLLLLPITTALKGIALSDLPAHLLASSRAFLGEPSAAACAAFGGGPESCGLAWLLARHSTPLLALSYVVLNLVFNVAMLNLLRSVGSVTTTLVGSSLVPLTIAAFTLPLPYLEPAVIGPNFMVGASLLMAGLITYNWHGWMAMMGMSPAAPAPPAAAAPQSPSVSAPAAPQLPAERAGQESDGDREKR</sequence>
<comment type="subcellular location">
    <subcellularLocation>
        <location evidence="1">Membrane</location>
        <topology evidence="1">Multi-pass membrane protein</topology>
    </subcellularLocation>
</comment>
<keyword evidence="4 8" id="KW-0812">Transmembrane</keyword>
<name>A0A835WC54_CHLIN</name>
<dbReference type="PANTHER" id="PTHR31326">
    <property type="entry name" value="PROTEIN CLT2, CHLOROPLASTIC"/>
    <property type="match status" value="1"/>
</dbReference>
<comment type="caution">
    <text evidence="9">The sequence shown here is derived from an EMBL/GenBank/DDBJ whole genome shotgun (WGS) entry which is preliminary data.</text>
</comment>
<dbReference type="EMBL" id="JAEHOC010000002">
    <property type="protein sequence ID" value="KAG2444719.1"/>
    <property type="molecule type" value="Genomic_DNA"/>
</dbReference>
<feature type="transmembrane region" description="Helical" evidence="8">
    <location>
        <begin position="94"/>
        <end position="113"/>
    </location>
</feature>
<evidence type="ECO:0000256" key="2">
    <source>
        <dbReference type="ARBA" id="ARBA00006690"/>
    </source>
</evidence>
<feature type="transmembrane region" description="Helical" evidence="8">
    <location>
        <begin position="270"/>
        <end position="289"/>
    </location>
</feature>
<keyword evidence="6 8" id="KW-0472">Membrane</keyword>
<evidence type="ECO:0000256" key="3">
    <source>
        <dbReference type="ARBA" id="ARBA00022448"/>
    </source>
</evidence>
<feature type="transmembrane region" description="Helical" evidence="8">
    <location>
        <begin position="134"/>
        <end position="155"/>
    </location>
</feature>
<accession>A0A835WC54</accession>
<feature type="transmembrane region" description="Helical" evidence="8">
    <location>
        <begin position="191"/>
        <end position="213"/>
    </location>
</feature>
<evidence type="ECO:0000256" key="5">
    <source>
        <dbReference type="ARBA" id="ARBA00022989"/>
    </source>
</evidence>
<feature type="region of interest" description="Disordered" evidence="7">
    <location>
        <begin position="432"/>
        <end position="470"/>
    </location>
</feature>
<dbReference type="Proteomes" id="UP000650467">
    <property type="component" value="Unassembled WGS sequence"/>
</dbReference>
<comment type="similarity">
    <text evidence="2">Belongs to the CRT-like transporter family.</text>
</comment>
<gene>
    <name evidence="9" type="ORF">HXX76_001463</name>
</gene>
<evidence type="ECO:0000256" key="7">
    <source>
        <dbReference type="SAM" id="MobiDB-lite"/>
    </source>
</evidence>
<dbReference type="SUPFAM" id="SSF103481">
    <property type="entry name" value="Multidrug resistance efflux transporter EmrE"/>
    <property type="match status" value="1"/>
</dbReference>
<evidence type="ECO:0000256" key="6">
    <source>
        <dbReference type="ARBA" id="ARBA00023136"/>
    </source>
</evidence>
<evidence type="ECO:0000313" key="10">
    <source>
        <dbReference type="Proteomes" id="UP000650467"/>
    </source>
</evidence>
<dbReference type="PANTHER" id="PTHR31326:SF1">
    <property type="entry name" value="PROTEIN CLT2, CHLOROPLASTIC"/>
    <property type="match status" value="1"/>
</dbReference>
<evidence type="ECO:0000256" key="4">
    <source>
        <dbReference type="ARBA" id="ARBA00022692"/>
    </source>
</evidence>
<feature type="compositionally biased region" description="Basic and acidic residues" evidence="7">
    <location>
        <begin position="459"/>
        <end position="470"/>
    </location>
</feature>
<evidence type="ECO:0000256" key="8">
    <source>
        <dbReference type="SAM" id="Phobius"/>
    </source>
</evidence>
<dbReference type="InterPro" id="IPR037185">
    <property type="entry name" value="EmrE-like"/>
</dbReference>
<dbReference type="GO" id="GO:0016020">
    <property type="term" value="C:membrane"/>
    <property type="evidence" value="ECO:0007669"/>
    <property type="project" value="UniProtKB-SubCell"/>
</dbReference>
<dbReference type="Pfam" id="PF08627">
    <property type="entry name" value="CRT-like"/>
    <property type="match status" value="1"/>
</dbReference>
<dbReference type="AlphaFoldDB" id="A0A835WC54"/>
<evidence type="ECO:0000256" key="1">
    <source>
        <dbReference type="ARBA" id="ARBA00004141"/>
    </source>
</evidence>
<proteinExistence type="inferred from homology"/>
<feature type="transmembrane region" description="Helical" evidence="8">
    <location>
        <begin position="399"/>
        <end position="419"/>
    </location>
</feature>